<evidence type="ECO:0000259" key="3">
    <source>
        <dbReference type="Pfam" id="PF07732"/>
    </source>
</evidence>
<organism evidence="4 5">
    <name type="scientific">Neobacillus novalis</name>
    <dbReference type="NCBI Taxonomy" id="220687"/>
    <lineage>
        <taxon>Bacteria</taxon>
        <taxon>Bacillati</taxon>
        <taxon>Bacillota</taxon>
        <taxon>Bacilli</taxon>
        <taxon>Bacillales</taxon>
        <taxon>Bacillaceae</taxon>
        <taxon>Neobacillus</taxon>
    </lineage>
</organism>
<dbReference type="SUPFAM" id="SSF49503">
    <property type="entry name" value="Cupredoxins"/>
    <property type="match status" value="3"/>
</dbReference>
<reference evidence="4" key="1">
    <citation type="submission" date="2023-05" db="EMBL/GenBank/DDBJ databases">
        <title>Comparative genomics of Bacillaceae isolates and their secondary metabolite potential.</title>
        <authorList>
            <person name="Song L."/>
            <person name="Nielsen L.J."/>
            <person name="Mohite O."/>
            <person name="Xu X."/>
            <person name="Weber T."/>
            <person name="Kovacs A.T."/>
        </authorList>
    </citation>
    <scope>NUCLEOTIDE SEQUENCE</scope>
    <source>
        <strain evidence="4">XLM17</strain>
    </source>
</reference>
<name>A0AA95MVR6_9BACI</name>
<evidence type="ECO:0000313" key="5">
    <source>
        <dbReference type="Proteomes" id="UP001178288"/>
    </source>
</evidence>
<dbReference type="CDD" id="cd13868">
    <property type="entry name" value="CuRO_2_CotA_like"/>
    <property type="match status" value="1"/>
</dbReference>
<feature type="domain" description="Plastocyanin-like" evidence="2">
    <location>
        <begin position="385"/>
        <end position="509"/>
    </location>
</feature>
<dbReference type="Pfam" id="PF07732">
    <property type="entry name" value="Cu-oxidase_3"/>
    <property type="match status" value="1"/>
</dbReference>
<dbReference type="InterPro" id="IPR011706">
    <property type="entry name" value="Cu-oxidase_C"/>
</dbReference>
<feature type="domain" description="Plastocyanin-like" evidence="3">
    <location>
        <begin position="99"/>
        <end position="176"/>
    </location>
</feature>
<dbReference type="AlphaFoldDB" id="A0AA95MVR6"/>
<evidence type="ECO:0000313" key="4">
    <source>
        <dbReference type="EMBL" id="WHY87138.1"/>
    </source>
</evidence>
<accession>A0AA95MVR6</accession>
<dbReference type="GO" id="GO:0016491">
    <property type="term" value="F:oxidoreductase activity"/>
    <property type="evidence" value="ECO:0007669"/>
    <property type="project" value="InterPro"/>
</dbReference>
<dbReference type="EMBL" id="CP126114">
    <property type="protein sequence ID" value="WHY87138.1"/>
    <property type="molecule type" value="Genomic_DNA"/>
</dbReference>
<sequence length="511" mass="59146">MNLSKFVDELPVPSVLKPRQKDRFHTYYEVNMTQFQQSLHRDLPETTVWGFEGVYPGPTFEVESGEKVFVKWISNLPDKHLLPVDHTVHGAHLGVPEVRTVIHLHGASVESESDGYPEAWFTKGFEQVGPHFSKEIYRYDNFMPACTLWYHDHVIGITRLNVYAGLAGFYLIRDQRERELNLPSGKFDIPLIIQDKSFHPDGSLSYPKQPKNPVHELDTSIIPEFSGDAIVVNGKVWPYFNVEPRKYRFRLLNGSNTRFYRLKLDSEQLLYHIATDSGLIEHPIGIKEILLAPAERVEVIIDFTNFEGKRIVMTNDAPFPFPDGEPVDSNTVGKVMEFRVVLPLSGKDTSEIPSFMVPFPKRRVQTASKFRFLTLTRRIDSYGRELMLLNDQDWDAPITENPKLGQTEVWYLLNLTNDTHPIHLHLIDFQVIDRRAFDVEKYKQTGILDYTGLAMPPTPQERGRKDTVIAYSNQVTRIIMKFGPYTGLYVWHCHILEHEDYVMMRPFRVLL</sequence>
<dbReference type="Pfam" id="PF07731">
    <property type="entry name" value="Cu-oxidase_2"/>
    <property type="match status" value="1"/>
</dbReference>
<dbReference type="PANTHER" id="PTHR48267">
    <property type="entry name" value="CUPREDOXIN SUPERFAMILY PROTEIN"/>
    <property type="match status" value="1"/>
</dbReference>
<keyword evidence="5" id="KW-1185">Reference proteome</keyword>
<evidence type="ECO:0000256" key="1">
    <source>
        <dbReference type="ARBA" id="ARBA00010609"/>
    </source>
</evidence>
<dbReference type="InterPro" id="IPR008972">
    <property type="entry name" value="Cupredoxin"/>
</dbReference>
<dbReference type="KEGG" id="nnv:QNH39_04550"/>
<dbReference type="RefSeq" id="WP_066083073.1">
    <property type="nucleotide sequence ID" value="NZ_CP126114.1"/>
</dbReference>
<dbReference type="PANTHER" id="PTHR48267:SF1">
    <property type="entry name" value="BILIRUBIN OXIDASE"/>
    <property type="match status" value="1"/>
</dbReference>
<gene>
    <name evidence="4" type="ORF">QNH39_04550</name>
</gene>
<dbReference type="CDD" id="cd13891">
    <property type="entry name" value="CuRO_3_CotA_like"/>
    <property type="match status" value="1"/>
</dbReference>
<comment type="similarity">
    <text evidence="1">Belongs to the multicopper oxidase family.</text>
</comment>
<dbReference type="Proteomes" id="UP001178288">
    <property type="component" value="Chromosome"/>
</dbReference>
<dbReference type="GO" id="GO:0005507">
    <property type="term" value="F:copper ion binding"/>
    <property type="evidence" value="ECO:0007669"/>
    <property type="project" value="InterPro"/>
</dbReference>
<dbReference type="CDD" id="cd13844">
    <property type="entry name" value="CuRO_1_BOD_CotA_like"/>
    <property type="match status" value="1"/>
</dbReference>
<dbReference type="InterPro" id="IPR011707">
    <property type="entry name" value="Cu-oxidase-like_N"/>
</dbReference>
<proteinExistence type="inferred from homology"/>
<evidence type="ECO:0000259" key="2">
    <source>
        <dbReference type="Pfam" id="PF07731"/>
    </source>
</evidence>
<dbReference type="InterPro" id="IPR045087">
    <property type="entry name" value="Cu-oxidase_fam"/>
</dbReference>
<protein>
    <submittedName>
        <fullName evidence="4">Multicopper oxidase</fullName>
    </submittedName>
</protein>
<dbReference type="Gene3D" id="2.60.40.420">
    <property type="entry name" value="Cupredoxins - blue copper proteins"/>
    <property type="match status" value="3"/>
</dbReference>